<dbReference type="InterPro" id="IPR026173">
    <property type="entry name" value="SPAG17"/>
</dbReference>
<sequence>MRKSKAKSKKPAKSVESPKPKQVDEDAWRKPLETIAINDNEWWCMVIMMVETITDHSRCVSFFNIAAEEGRRKAIYPLTCQKTLASVKALSKQSLDKSPTIQGVCRYANKILETENETLPTWLMARVIKYLIYRAREENIAIVKRLINLEREIDEEYWIMQTVEDWGRRNRFGENKLILSSHIGRFKFMSDQLTFLLYLTFALIKSFQFAMLAVVTYVDHRVSTGPHSKKFSLDHFEKKANTKLRKRNEEWRDAVYIDDAPINGPNLYIILMGFHDPDLPGQLKSIGVPICCMLQIKRPDEELNQNIEEKIDIDESKKLVFFEKYTVSKSKLYNFWTTVEKRLQETELYPEYHDIGFLVFCPPRYPKTLNKEEYEANKKDMYNRVSYILYDFYDVYRQHGNYLKSMKIETSIFDKRIEKPNMNIYKSFMDTFDTFLPQCVLLPLIMIAMLMQVEENEKQMKKTTITEKMSDTSGINDIKVKEEYTDKEVTVEITREYLISYIEEKLKTLNLKYGLDDEEDKDQIDCTVTDIDLILHGNKILEAIVGISAIPFLSKPSDLIDNIISILRHPIITRVHEKNKITEKKLNNYSRHIDNLRFCFDLSINSEKIKHYLHILMFDRMLFDSKVKTNKVKILERMKKENDPIYVQDSTLSMKRYKSLPSLYSESMYKVYFLSDGNIDYGKVFPQIVECSPLFDLVDPRELLVPGYLEENVFATRPTNNYRLEDFNDVELLPEVIFLQLVYECLLAFDHIEFRYFEPTDSLLLHFHNKWRINDVSEEERISSIRTPLRFGDFYKYVVPEEQQWLRQEEEQNRLQTAKEMERLMTKSAKIYDETMSFRDEDFILPGTLKAKYEIYDVNKQKTNKDLSEFRMEIINLYNNTYSSTTKSGKKDVKKEKKKTDKLSSRRSLKSTDNEWISIQDSEKEKHYDFVGYALSELRVQVTNQRKTFFSADDTLVQVNLEDWLYKSKRLYISVTLNGYTLRLSRRIDIQENTEVFHLTSPLGIVITFQMSLNFLDMTKNIDFDWQDTKIEYRISSPAGLFIEPVIGDGPENPYYIKQSYLRKGYIDYENNREICRKFLRNGSILKCLDDGTIIIFRSNGVIVTCTSIEKINIIQNEHDQIEKNDIETFSFSIQSTTCLQEAKVSTQSIKVSRYTILNHDGEQYEVHNDLIVSDHHRFLVRRISDYEVDEKFTRRADGTNMLLNSNGELTVRFPDSTCITTSYIIEEEPLTCEWTEEEIQQYILSSDKETKEDGEDSMALVKRHIDYKKKINELLTDNTFVSVLLKCRMEHKNYATVYYDQSELSCTLSMPDDLQIRISREGHYEVSMADGVNLNITEDKVLFKGNMCNICGNQSTSTYYFFPFMVSDILFSTTDVFGNVFEVNNDGSTSHYRNFEIFNHKQCADNLSEGSYEESFEEKMFESFCNHETLNFKANGLKYRIFAMNRDFSGYEYIHRLVRNQIELMAMIDKDTSVISYPNPYQPALHRLVMFYPVCPTKIKQEFPDFHVKQRNFDRTEILRSTYSIPYDWLFPFGRNDNGIWKNTHDLSLMDHAKALPKLLYIRILRGFKEPSGNAVIDIQRALGRYWMSLIRDSDFHPSLIMEQVEPIFSKMKPIYNYLEENLHELSLGNKKKINVEIYEFGLEREWESPKPKIKRKSIKYEEMVRYKIMKKEELKWYKRCMREKFILPYFENITGTCFLWIKDCVEYALHD</sequence>
<feature type="region of interest" description="Disordered" evidence="1">
    <location>
        <begin position="884"/>
        <end position="906"/>
    </location>
</feature>
<accession>A0A8B8HDF6</accession>
<dbReference type="Proteomes" id="UP000005203">
    <property type="component" value="Linkage group LG1"/>
</dbReference>
<dbReference type="PANTHER" id="PTHR21963:SF1">
    <property type="entry name" value="SPERM-ASSOCIATED ANTIGEN 17"/>
    <property type="match status" value="1"/>
</dbReference>
<dbReference type="KEGG" id="ame:102655249"/>
<reference evidence="5" key="2">
    <citation type="submission" date="2025-04" db="UniProtKB">
        <authorList>
            <consortium name="RefSeq"/>
        </authorList>
    </citation>
    <scope>IDENTIFICATION</scope>
    <source>
        <strain evidence="5">DH4</strain>
        <tissue evidence="5">Whole body</tissue>
    </source>
</reference>
<dbReference type="GO" id="GO:1904158">
    <property type="term" value="P:axonemal central apparatus assembly"/>
    <property type="evidence" value="ECO:0007669"/>
    <property type="project" value="TreeGrafter"/>
</dbReference>
<keyword evidence="4" id="KW-1185">Reference proteome</keyword>
<keyword evidence="2" id="KW-0472">Membrane</keyword>
<accession>A0A7M7MWJ4</accession>
<dbReference type="RefSeq" id="XP_026302061.1">
    <property type="nucleotide sequence ID" value="XM_026446276.1"/>
</dbReference>
<dbReference type="GO" id="GO:1990716">
    <property type="term" value="C:axonemal central apparatus"/>
    <property type="evidence" value="ECO:0007669"/>
    <property type="project" value="TreeGrafter"/>
</dbReference>
<keyword evidence="2" id="KW-1133">Transmembrane helix</keyword>
<reference evidence="3" key="1">
    <citation type="submission" date="2021-01" db="UniProtKB">
        <authorList>
            <consortium name="EnsemblMetazoa"/>
        </authorList>
    </citation>
    <scope>IDENTIFICATION</scope>
    <source>
        <strain evidence="3">DH4</strain>
    </source>
</reference>
<dbReference type="OrthoDB" id="10257153at2759"/>
<feature type="compositionally biased region" description="Basic and acidic residues" evidence="1">
    <location>
        <begin position="889"/>
        <end position="904"/>
    </location>
</feature>
<reference evidence="4" key="3">
    <citation type="submission" date="2025-05" db="UniProtKB">
        <authorList>
            <consortium name="RefSeq"/>
        </authorList>
    </citation>
    <scope>NUCLEOTIDE SEQUENCE [LARGE SCALE GENOMIC DNA]</scope>
    <source>
        <strain evidence="4">DH4</strain>
    </source>
</reference>
<feature type="transmembrane region" description="Helical" evidence="2">
    <location>
        <begin position="195"/>
        <end position="218"/>
    </location>
</feature>
<evidence type="ECO:0000256" key="1">
    <source>
        <dbReference type="SAM" id="MobiDB-lite"/>
    </source>
</evidence>
<dbReference type="GeneID" id="102655249"/>
<evidence type="ECO:0000313" key="4">
    <source>
        <dbReference type="Proteomes" id="UP000005203"/>
    </source>
</evidence>
<dbReference type="PANTHER" id="PTHR21963">
    <property type="entry name" value="PF6"/>
    <property type="match status" value="1"/>
</dbReference>
<feature type="region of interest" description="Disordered" evidence="1">
    <location>
        <begin position="1"/>
        <end position="24"/>
    </location>
</feature>
<evidence type="ECO:0000313" key="5">
    <source>
        <dbReference type="RefSeq" id="XP_026302061.1"/>
    </source>
</evidence>
<name>A0A7M7MWJ4_APIME</name>
<feature type="compositionally biased region" description="Basic residues" evidence="1">
    <location>
        <begin position="1"/>
        <end position="12"/>
    </location>
</feature>
<evidence type="ECO:0000313" key="3">
    <source>
        <dbReference type="EnsemblMetazoa" id="XP_026302061"/>
    </source>
</evidence>
<keyword evidence="2" id="KW-0812">Transmembrane</keyword>
<evidence type="ECO:0000256" key="2">
    <source>
        <dbReference type="SAM" id="Phobius"/>
    </source>
</evidence>
<organism evidence="3">
    <name type="scientific">Apis mellifera</name>
    <name type="common">Honeybee</name>
    <dbReference type="NCBI Taxonomy" id="7460"/>
    <lineage>
        <taxon>Eukaryota</taxon>
        <taxon>Metazoa</taxon>
        <taxon>Ecdysozoa</taxon>
        <taxon>Arthropoda</taxon>
        <taxon>Hexapoda</taxon>
        <taxon>Insecta</taxon>
        <taxon>Pterygota</taxon>
        <taxon>Neoptera</taxon>
        <taxon>Endopterygota</taxon>
        <taxon>Hymenoptera</taxon>
        <taxon>Apocrita</taxon>
        <taxon>Aculeata</taxon>
        <taxon>Apoidea</taxon>
        <taxon>Anthophila</taxon>
        <taxon>Apidae</taxon>
        <taxon>Apis</taxon>
    </lineage>
</organism>
<protein>
    <submittedName>
        <fullName evidence="5">Uncharacterized protein LOC102655249</fullName>
    </submittedName>
</protein>
<dbReference type="GO" id="GO:0005576">
    <property type="term" value="C:extracellular region"/>
    <property type="evidence" value="ECO:0007669"/>
    <property type="project" value="GOC"/>
</dbReference>
<dbReference type="EnsemblMetazoa" id="XM_026446276">
    <property type="protein sequence ID" value="XP_026302061"/>
    <property type="gene ID" value="LOC102655249"/>
</dbReference>
<gene>
    <name evidence="5" type="primary">LOC102655249</name>
</gene>
<proteinExistence type="predicted"/>
<dbReference type="GO" id="GO:0003351">
    <property type="term" value="P:epithelial cilium movement involved in extracellular fluid movement"/>
    <property type="evidence" value="ECO:0007669"/>
    <property type="project" value="TreeGrafter"/>
</dbReference>